<dbReference type="PaxDb" id="4113-PGSC0003DMT400090064"/>
<evidence type="ECO:0000313" key="1">
    <source>
        <dbReference type="EnsemblPlants" id="PGSC0003DMT400090064"/>
    </source>
</evidence>
<proteinExistence type="predicted"/>
<dbReference type="HOGENOM" id="CLU_1550236_0_0_1"/>
<keyword evidence="2" id="KW-1185">Reference proteome</keyword>
<protein>
    <submittedName>
        <fullName evidence="1">Polyprotein protein</fullName>
    </submittedName>
</protein>
<sequence>MPTLALTVVPAPVQDPPSRLLNRLNVEGLRTILEEKLLSTEGLVGRYSKVRDTLQYHRFEQFTRPQGPYIPTWVREFYSAYGDLVPKGQKTASTFRPIESIMVQGIVLRLRVFRVGVPGSFEMPPATTENIPMEDAVDDESEAETDDEQLDARKETIYGDLPDLEETIVRSIM</sequence>
<dbReference type="PANTHER" id="PTHR33180">
    <property type="entry name" value="PHOTOSYSTEM II CP43 REACTION CENTER PROTEIN"/>
    <property type="match status" value="1"/>
</dbReference>
<name>M1DJJ6_SOLTU</name>
<dbReference type="Proteomes" id="UP000011115">
    <property type="component" value="Unassembled WGS sequence"/>
</dbReference>
<organism evidence="1 2">
    <name type="scientific">Solanum tuberosum</name>
    <name type="common">Potato</name>
    <dbReference type="NCBI Taxonomy" id="4113"/>
    <lineage>
        <taxon>Eukaryota</taxon>
        <taxon>Viridiplantae</taxon>
        <taxon>Streptophyta</taxon>
        <taxon>Embryophyta</taxon>
        <taxon>Tracheophyta</taxon>
        <taxon>Spermatophyta</taxon>
        <taxon>Magnoliopsida</taxon>
        <taxon>eudicotyledons</taxon>
        <taxon>Gunneridae</taxon>
        <taxon>Pentapetalae</taxon>
        <taxon>asterids</taxon>
        <taxon>lamiids</taxon>
        <taxon>Solanales</taxon>
        <taxon>Solanaceae</taxon>
        <taxon>Solanoideae</taxon>
        <taxon>Solaneae</taxon>
        <taxon>Solanum</taxon>
    </lineage>
</organism>
<dbReference type="Gramene" id="PGSC0003DMT400090064">
    <property type="protein sequence ID" value="PGSC0003DMT400090064"/>
    <property type="gene ID" value="PGSC0003DMG400039635"/>
</dbReference>
<accession>M1DJJ6</accession>
<dbReference type="InParanoid" id="M1DJJ6"/>
<evidence type="ECO:0000313" key="2">
    <source>
        <dbReference type="Proteomes" id="UP000011115"/>
    </source>
</evidence>
<dbReference type="AlphaFoldDB" id="M1DJJ6"/>
<dbReference type="PANTHER" id="PTHR33180:SF31">
    <property type="entry name" value="POLYPROTEIN PROTEIN"/>
    <property type="match status" value="1"/>
</dbReference>
<dbReference type="EnsemblPlants" id="PGSC0003DMT400090064">
    <property type="protein sequence ID" value="PGSC0003DMT400090064"/>
    <property type="gene ID" value="PGSC0003DMG400039635"/>
</dbReference>
<reference evidence="1" key="2">
    <citation type="submission" date="2015-06" db="UniProtKB">
        <authorList>
            <consortium name="EnsemblPlants"/>
        </authorList>
    </citation>
    <scope>IDENTIFICATION</scope>
    <source>
        <strain evidence="1">DM1-3 516 R44</strain>
    </source>
</reference>
<reference evidence="2" key="1">
    <citation type="journal article" date="2011" name="Nature">
        <title>Genome sequence and analysis of the tuber crop potato.</title>
        <authorList>
            <consortium name="The Potato Genome Sequencing Consortium"/>
        </authorList>
    </citation>
    <scope>NUCLEOTIDE SEQUENCE [LARGE SCALE GENOMIC DNA]</scope>
    <source>
        <strain evidence="2">cv. DM1-3 516 R44</strain>
    </source>
</reference>